<reference evidence="1 2" key="1">
    <citation type="submission" date="2022-12" db="EMBL/GenBank/DDBJ databases">
        <title>Complete genome sequencing of Dickeya lacustris type strain LMG30899.</title>
        <authorList>
            <person name="Dobhal S."/>
            <person name="Arizala D."/>
            <person name="Arif M."/>
        </authorList>
    </citation>
    <scope>NUCLEOTIDE SEQUENCE [LARGE SCALE GENOMIC DNA]</scope>
    <source>
        <strain evidence="1 2">LMG30899</strain>
    </source>
</reference>
<evidence type="ECO:0000313" key="2">
    <source>
        <dbReference type="Proteomes" id="UP001219630"/>
    </source>
</evidence>
<accession>A0ABY8G5H6</accession>
<gene>
    <name evidence="1" type="ORF">O1Q98_16500</name>
</gene>
<sequence>MSVADEIEYMSNLESKFQDLYKKIKYNQDYFYLDDELGAVRADSNENGKYIFDEPFKYTKIAGSIHPDTHREVIKIITIYLDEGWKMPSEMREYLSERFKKAINPNPKNLDSLFGLRPKERIRENDRNKKDAVYYIMFRKSLHKELKPKHRKNPFFRIKALNDSLCDELSVLFFKNTVSNDKLKDLIKEGKLIGLNDDIRQFYCEKDIECLVKYRGYLSDTIIAMNDIIPTENNQQKLDTLNFILAKIEQKLHKLSFIKATL</sequence>
<protein>
    <submittedName>
        <fullName evidence="1">Uncharacterized protein</fullName>
    </submittedName>
</protein>
<dbReference type="Proteomes" id="UP001219630">
    <property type="component" value="Chromosome"/>
</dbReference>
<organism evidence="1 2">
    <name type="scientific">Dickeya lacustris</name>
    <dbReference type="NCBI Taxonomy" id="2259638"/>
    <lineage>
        <taxon>Bacteria</taxon>
        <taxon>Pseudomonadati</taxon>
        <taxon>Pseudomonadota</taxon>
        <taxon>Gammaproteobacteria</taxon>
        <taxon>Enterobacterales</taxon>
        <taxon>Pectobacteriaceae</taxon>
        <taxon>Dickeya</taxon>
    </lineage>
</organism>
<evidence type="ECO:0000313" key="1">
    <source>
        <dbReference type="EMBL" id="WFN55202.1"/>
    </source>
</evidence>
<dbReference type="EMBL" id="CP114280">
    <property type="protein sequence ID" value="WFN55202.1"/>
    <property type="molecule type" value="Genomic_DNA"/>
</dbReference>
<name>A0ABY8G5H6_9GAMM</name>
<proteinExistence type="predicted"/>
<keyword evidence="2" id="KW-1185">Reference proteome</keyword>
<dbReference type="RefSeq" id="WP_125258573.1">
    <property type="nucleotide sequence ID" value="NZ_CP114280.1"/>
</dbReference>